<evidence type="ECO:0000313" key="13">
    <source>
        <dbReference type="Proteomes" id="UP001201163"/>
    </source>
</evidence>
<dbReference type="EMBL" id="JAKELL010000027">
    <property type="protein sequence ID" value="KAH8991171.1"/>
    <property type="molecule type" value="Genomic_DNA"/>
</dbReference>
<dbReference type="PROSITE" id="PS00624">
    <property type="entry name" value="GMC_OXRED_2"/>
    <property type="match status" value="1"/>
</dbReference>
<dbReference type="GO" id="GO:0016614">
    <property type="term" value="F:oxidoreductase activity, acting on CH-OH group of donors"/>
    <property type="evidence" value="ECO:0007669"/>
    <property type="project" value="InterPro"/>
</dbReference>
<evidence type="ECO:0000256" key="6">
    <source>
        <dbReference type="ARBA" id="ARBA00023002"/>
    </source>
</evidence>
<feature type="active site" description="Proton donor" evidence="7">
    <location>
        <position position="538"/>
    </location>
</feature>
<dbReference type="Proteomes" id="UP001201163">
    <property type="component" value="Unassembled WGS sequence"/>
</dbReference>
<dbReference type="PIRSF" id="PIRSF000137">
    <property type="entry name" value="Alcohol_oxidase"/>
    <property type="match status" value="1"/>
</dbReference>
<feature type="domain" description="Glucose-methanol-choline oxidoreductase N-terminal" evidence="11">
    <location>
        <begin position="279"/>
        <end position="293"/>
    </location>
</feature>
<keyword evidence="6" id="KW-0560">Oxidoreductase</keyword>
<gene>
    <name evidence="12" type="ORF">EDB92DRAFT_1861303</name>
</gene>
<dbReference type="Pfam" id="PF05199">
    <property type="entry name" value="GMC_oxred_C"/>
    <property type="match status" value="1"/>
</dbReference>
<evidence type="ECO:0000256" key="9">
    <source>
        <dbReference type="RuleBase" id="RU003968"/>
    </source>
</evidence>
<evidence type="ECO:0000256" key="3">
    <source>
        <dbReference type="ARBA" id="ARBA00022630"/>
    </source>
</evidence>
<feature type="domain" description="Glucose-methanol-choline oxidoreductase N-terminal" evidence="10">
    <location>
        <begin position="91"/>
        <end position="114"/>
    </location>
</feature>
<dbReference type="InterPro" id="IPR036188">
    <property type="entry name" value="FAD/NAD-bd_sf"/>
</dbReference>
<dbReference type="Pfam" id="PF00732">
    <property type="entry name" value="GMC_oxred_N"/>
    <property type="match status" value="1"/>
</dbReference>
<evidence type="ECO:0000259" key="10">
    <source>
        <dbReference type="PROSITE" id="PS00623"/>
    </source>
</evidence>
<organism evidence="12 13">
    <name type="scientific">Lactarius akahatsu</name>
    <dbReference type="NCBI Taxonomy" id="416441"/>
    <lineage>
        <taxon>Eukaryota</taxon>
        <taxon>Fungi</taxon>
        <taxon>Dikarya</taxon>
        <taxon>Basidiomycota</taxon>
        <taxon>Agaricomycotina</taxon>
        <taxon>Agaricomycetes</taxon>
        <taxon>Russulales</taxon>
        <taxon>Russulaceae</taxon>
        <taxon>Lactarius</taxon>
    </lineage>
</organism>
<evidence type="ECO:0000259" key="11">
    <source>
        <dbReference type="PROSITE" id="PS00624"/>
    </source>
</evidence>
<keyword evidence="3 9" id="KW-0285">Flavoprotein</keyword>
<reference evidence="12" key="1">
    <citation type="submission" date="2022-01" db="EMBL/GenBank/DDBJ databases">
        <title>Comparative genomics reveals a dynamic genome evolution in the ectomycorrhizal milk-cap (Lactarius) mushrooms.</title>
        <authorList>
            <consortium name="DOE Joint Genome Institute"/>
            <person name="Lebreton A."/>
            <person name="Tang N."/>
            <person name="Kuo A."/>
            <person name="LaButti K."/>
            <person name="Drula E."/>
            <person name="Barry K."/>
            <person name="Clum A."/>
            <person name="Lipzen A."/>
            <person name="Mousain D."/>
            <person name="Ng V."/>
            <person name="Wang R."/>
            <person name="Wang X."/>
            <person name="Dai Y."/>
            <person name="Henrissat B."/>
            <person name="Grigoriev I.V."/>
            <person name="Guerin-Laguette A."/>
            <person name="Yu F."/>
            <person name="Martin F.M."/>
        </authorList>
    </citation>
    <scope>NUCLEOTIDE SEQUENCE</scope>
    <source>
        <strain evidence="12">QP</strain>
    </source>
</reference>
<dbReference type="PROSITE" id="PS00623">
    <property type="entry name" value="GMC_OXRED_1"/>
    <property type="match status" value="1"/>
</dbReference>
<dbReference type="SUPFAM" id="SSF54373">
    <property type="entry name" value="FAD-linked reductases, C-terminal domain"/>
    <property type="match status" value="1"/>
</dbReference>
<proteinExistence type="inferred from homology"/>
<dbReference type="GO" id="GO:0050660">
    <property type="term" value="F:flavin adenine dinucleotide binding"/>
    <property type="evidence" value="ECO:0007669"/>
    <property type="project" value="InterPro"/>
</dbReference>
<evidence type="ECO:0000256" key="5">
    <source>
        <dbReference type="ARBA" id="ARBA00022827"/>
    </source>
</evidence>
<evidence type="ECO:0000256" key="2">
    <source>
        <dbReference type="ARBA" id="ARBA00010790"/>
    </source>
</evidence>
<comment type="caution">
    <text evidence="12">The sequence shown here is derived from an EMBL/GenBank/DDBJ whole genome shotgun (WGS) entry which is preliminary data.</text>
</comment>
<evidence type="ECO:0000256" key="4">
    <source>
        <dbReference type="ARBA" id="ARBA00022729"/>
    </source>
</evidence>
<feature type="binding site" evidence="8">
    <location>
        <position position="240"/>
    </location>
    <ligand>
        <name>FAD</name>
        <dbReference type="ChEBI" id="CHEBI:57692"/>
    </ligand>
</feature>
<dbReference type="InterPro" id="IPR000172">
    <property type="entry name" value="GMC_OxRdtase_N"/>
</dbReference>
<evidence type="ECO:0000313" key="12">
    <source>
        <dbReference type="EMBL" id="KAH8991171.1"/>
    </source>
</evidence>
<dbReference type="SUPFAM" id="SSF51905">
    <property type="entry name" value="FAD/NAD(P)-binding domain"/>
    <property type="match status" value="1"/>
</dbReference>
<evidence type="ECO:0000256" key="8">
    <source>
        <dbReference type="PIRSR" id="PIRSR000137-2"/>
    </source>
</evidence>
<keyword evidence="4" id="KW-0732">Signal</keyword>
<keyword evidence="13" id="KW-1185">Reference proteome</keyword>
<comment type="similarity">
    <text evidence="2 9">Belongs to the GMC oxidoreductase family.</text>
</comment>
<dbReference type="Gene3D" id="3.30.560.10">
    <property type="entry name" value="Glucose Oxidase, domain 3"/>
    <property type="match status" value="1"/>
</dbReference>
<dbReference type="InterPro" id="IPR012132">
    <property type="entry name" value="GMC_OxRdtase"/>
</dbReference>
<comment type="cofactor">
    <cofactor evidence="1 8">
        <name>FAD</name>
        <dbReference type="ChEBI" id="CHEBI:57692"/>
    </cofactor>
</comment>
<feature type="active site" description="Proton acceptor" evidence="7">
    <location>
        <position position="581"/>
    </location>
</feature>
<name>A0AAD4LJ32_9AGAM</name>
<dbReference type="Gene3D" id="3.50.50.60">
    <property type="entry name" value="FAD/NAD(P)-binding domain"/>
    <property type="match status" value="1"/>
</dbReference>
<sequence>MLVTIDRVSNHSFDYIVIGGGTAGLVVAARLSEDPSVSVLVLEAGSPNLNDPAILTTARYGIHFGDPQYDWGFTTVPQTNANGKIAFWPRGKGLGGSSGINFFQFHLPSQADIDAFEKLGNKGWNWETLKPYFKKAERFLPPDVIKDDVTSFDVQEHGLEGPLEVAYPVLPSGLEKPFVEAAKALGINTVPEPLAGNTSGIWTTPVTIRPASRTRSYAANMYYEPNASRSNLSVLTSAHVARISLSKGSDGATAEGVVFIHDGKEYQALVNKKVVLSAGAILSPQVLELSGIGDPDVLRKADVGVAVDLPGVGNNIQEHVNSAVSYKVKEEFEESYVSFDCLMTPDGLQKQTELYRAGETSAFDMAINLMSFAPLSTITPEARVLQDKYLASIRARIDSGDYPPGLRKQYEVQLEHIKAQIPSCEFMLVQARSVMRLVQNTPGKYIAIGCLLNHPLSRGSIHIKSNDPLERPAIDPHYFEEEYDIRSLAETFKFCRRLVQQEPLKSILVEGELFPGPSVQTDEQIIENLKNNVATTFHTVGSCSMLPREDGGVVDNKLKVYGTTNVHVIDLSIIPLHIGAHTQATVYAIGELGADIIKGRVNF</sequence>
<dbReference type="PANTHER" id="PTHR11552">
    <property type="entry name" value="GLUCOSE-METHANOL-CHOLINE GMC OXIDOREDUCTASE"/>
    <property type="match status" value="1"/>
</dbReference>
<evidence type="ECO:0000256" key="7">
    <source>
        <dbReference type="PIRSR" id="PIRSR000137-1"/>
    </source>
</evidence>
<dbReference type="AlphaFoldDB" id="A0AAD4LJ32"/>
<keyword evidence="5 8" id="KW-0274">FAD</keyword>
<dbReference type="InterPro" id="IPR007867">
    <property type="entry name" value="GMC_OxRtase_C"/>
</dbReference>
<accession>A0AAD4LJ32</accession>
<dbReference type="PANTHER" id="PTHR11552:SF201">
    <property type="entry name" value="GLUCOSE-METHANOL-CHOLINE OXIDOREDUCTASE N-TERMINAL DOMAIN-CONTAINING PROTEIN"/>
    <property type="match status" value="1"/>
</dbReference>
<protein>
    <submittedName>
        <fullName evidence="12">Alcohol oxidase</fullName>
    </submittedName>
</protein>
<evidence type="ECO:0000256" key="1">
    <source>
        <dbReference type="ARBA" id="ARBA00001974"/>
    </source>
</evidence>